<comment type="caution">
    <text evidence="2">The sequence shown here is derived from an EMBL/GenBank/DDBJ whole genome shotgun (WGS) entry which is preliminary data.</text>
</comment>
<accession>A0ABP8CSB9</accession>
<reference evidence="3" key="1">
    <citation type="journal article" date="2019" name="Int. J. Syst. Evol. Microbiol.">
        <title>The Global Catalogue of Microorganisms (GCM) 10K type strain sequencing project: providing services to taxonomists for standard genome sequencing and annotation.</title>
        <authorList>
            <consortium name="The Broad Institute Genomics Platform"/>
            <consortium name="The Broad Institute Genome Sequencing Center for Infectious Disease"/>
            <person name="Wu L."/>
            <person name="Ma J."/>
        </authorList>
    </citation>
    <scope>NUCLEOTIDE SEQUENCE [LARGE SCALE GENOMIC DNA]</scope>
    <source>
        <strain evidence="3">JCM 17633</strain>
    </source>
</reference>
<dbReference type="RefSeq" id="WP_344713571.1">
    <property type="nucleotide sequence ID" value="NZ_BAABCB010000015.1"/>
</dbReference>
<keyword evidence="1" id="KW-0812">Transmembrane</keyword>
<name>A0ABP8CSB9_9FLAO</name>
<sequence>MKTITKKKTLILLSIGIFMIAVSQTLSHYIHLTDLGKGSTIGIGIGLLLTALFFGNLKTRK</sequence>
<evidence type="ECO:0000256" key="1">
    <source>
        <dbReference type="SAM" id="Phobius"/>
    </source>
</evidence>
<proteinExistence type="predicted"/>
<evidence type="ECO:0000313" key="2">
    <source>
        <dbReference type="EMBL" id="GAA4242705.1"/>
    </source>
</evidence>
<keyword evidence="1" id="KW-1133">Transmembrane helix</keyword>
<protein>
    <recommendedName>
        <fullName evidence="4">Group-specific protein</fullName>
    </recommendedName>
</protein>
<gene>
    <name evidence="2" type="ORF">GCM10022292_14090</name>
</gene>
<evidence type="ECO:0000313" key="3">
    <source>
        <dbReference type="Proteomes" id="UP001501682"/>
    </source>
</evidence>
<keyword evidence="1" id="KW-0472">Membrane</keyword>
<dbReference type="Proteomes" id="UP001501682">
    <property type="component" value="Unassembled WGS sequence"/>
</dbReference>
<keyword evidence="3" id="KW-1185">Reference proteome</keyword>
<evidence type="ECO:0008006" key="4">
    <source>
        <dbReference type="Google" id="ProtNLM"/>
    </source>
</evidence>
<feature type="transmembrane region" description="Helical" evidence="1">
    <location>
        <begin position="39"/>
        <end position="57"/>
    </location>
</feature>
<organism evidence="2 3">
    <name type="scientific">Winogradskyella damuponensis</name>
    <dbReference type="NCBI Taxonomy" id="943939"/>
    <lineage>
        <taxon>Bacteria</taxon>
        <taxon>Pseudomonadati</taxon>
        <taxon>Bacteroidota</taxon>
        <taxon>Flavobacteriia</taxon>
        <taxon>Flavobacteriales</taxon>
        <taxon>Flavobacteriaceae</taxon>
        <taxon>Winogradskyella</taxon>
    </lineage>
</organism>
<dbReference type="EMBL" id="BAABCB010000015">
    <property type="protein sequence ID" value="GAA4242705.1"/>
    <property type="molecule type" value="Genomic_DNA"/>
</dbReference>